<proteinExistence type="predicted"/>
<evidence type="ECO:0000313" key="1">
    <source>
        <dbReference type="EMBL" id="JAS67521.1"/>
    </source>
</evidence>
<protein>
    <submittedName>
        <fullName evidence="1">Uncharacterized protein</fullName>
    </submittedName>
</protein>
<accession>A0A1B6GYL7</accession>
<dbReference type="AlphaFoldDB" id="A0A1B6GYL7"/>
<gene>
    <name evidence="1" type="ORF">g.24204</name>
</gene>
<reference evidence="1" key="1">
    <citation type="submission" date="2015-11" db="EMBL/GenBank/DDBJ databases">
        <title>De novo transcriptome assembly of four potential Pierce s Disease insect vectors from Arizona vineyards.</title>
        <authorList>
            <person name="Tassone E.E."/>
        </authorList>
    </citation>
    <scope>NUCLEOTIDE SEQUENCE</scope>
</reference>
<dbReference type="EMBL" id="GECZ01002248">
    <property type="protein sequence ID" value="JAS67521.1"/>
    <property type="molecule type" value="Transcribed_RNA"/>
</dbReference>
<feature type="non-terminal residue" evidence="1">
    <location>
        <position position="1"/>
    </location>
</feature>
<sequence length="165" mass="18481">CYTIYCITLHLFKMAFYKIALFLAFACLVQCTPLNSAAVNDLQQVLNVTLNFSLADGDRNPLVIINVTLTVTGNYNKTTDNDMVSQLVQEKLASMQYTPDNSEVSENIENGDSLPLLCNAELDAKIDVSLPVDKIILLKLYIQVYANKQHHHQAMEMVKNIKPSI</sequence>
<name>A0A1B6GYL7_9HEMI</name>
<organism evidence="1">
    <name type="scientific">Cuerna arida</name>
    <dbReference type="NCBI Taxonomy" id="1464854"/>
    <lineage>
        <taxon>Eukaryota</taxon>
        <taxon>Metazoa</taxon>
        <taxon>Ecdysozoa</taxon>
        <taxon>Arthropoda</taxon>
        <taxon>Hexapoda</taxon>
        <taxon>Insecta</taxon>
        <taxon>Pterygota</taxon>
        <taxon>Neoptera</taxon>
        <taxon>Paraneoptera</taxon>
        <taxon>Hemiptera</taxon>
        <taxon>Auchenorrhyncha</taxon>
        <taxon>Membracoidea</taxon>
        <taxon>Cicadellidae</taxon>
        <taxon>Cicadellinae</taxon>
        <taxon>Proconiini</taxon>
        <taxon>Cuerna</taxon>
    </lineage>
</organism>